<evidence type="ECO:0000313" key="4">
    <source>
        <dbReference type="Proteomes" id="UP000321413"/>
    </source>
</evidence>
<keyword evidence="1" id="KW-0732">Signal</keyword>
<keyword evidence="3" id="KW-0378">Hydrolase</keyword>
<dbReference type="AlphaFoldDB" id="A0A5C7G194"/>
<evidence type="ECO:0000259" key="2">
    <source>
        <dbReference type="Pfam" id="PF12697"/>
    </source>
</evidence>
<dbReference type="Pfam" id="PF12697">
    <property type="entry name" value="Abhydrolase_6"/>
    <property type="match status" value="1"/>
</dbReference>
<reference evidence="3 4" key="1">
    <citation type="submission" date="2019-08" db="EMBL/GenBank/DDBJ databases">
        <title>Massilia golmudensis sp. nov., isolated from sand in the Qinghai-Tibetan Plateau.</title>
        <authorList>
            <person name="Zhang B."/>
        </authorList>
    </citation>
    <scope>NUCLEOTIDE SEQUENCE [LARGE SCALE GENOMIC DNA]</scope>
    <source>
        <strain evidence="3 4">GEM5</strain>
    </source>
</reference>
<evidence type="ECO:0000256" key="1">
    <source>
        <dbReference type="SAM" id="SignalP"/>
    </source>
</evidence>
<dbReference type="GO" id="GO:0016787">
    <property type="term" value="F:hydrolase activity"/>
    <property type="evidence" value="ECO:0007669"/>
    <property type="project" value="UniProtKB-KW"/>
</dbReference>
<keyword evidence="4" id="KW-1185">Reference proteome</keyword>
<organism evidence="3 4">
    <name type="scientific">Massilia arenae</name>
    <dbReference type="NCBI Taxonomy" id="2603288"/>
    <lineage>
        <taxon>Bacteria</taxon>
        <taxon>Pseudomonadati</taxon>
        <taxon>Pseudomonadota</taxon>
        <taxon>Betaproteobacteria</taxon>
        <taxon>Burkholderiales</taxon>
        <taxon>Oxalobacteraceae</taxon>
        <taxon>Telluria group</taxon>
        <taxon>Massilia</taxon>
    </lineage>
</organism>
<accession>A0A5C7G194</accession>
<dbReference type="InterPro" id="IPR000073">
    <property type="entry name" value="AB_hydrolase_1"/>
</dbReference>
<dbReference type="Gene3D" id="3.40.50.1820">
    <property type="entry name" value="alpha/beta hydrolase"/>
    <property type="match status" value="1"/>
</dbReference>
<name>A0A5C7G194_9BURK</name>
<sequence>MKKASLLFALAALVAGAASIAQAQAQTAPPAAPAANRFAATIEPAERFESGGLLVERHGSRGRPLILVPGLASGPWVWQETIRQFKDEFTLYVVTLPGFDGRPAPSGSPDWSPFEGARAALRGLIAERKLDKPVIIGHSLGGTLAYAVAQDLGNGIGGVVALDGLPVFPGTENMPPQQRPQAAINVRNRMAGSRPEAYAAEQRQYMRGQGVLDIGKADDITPLLLRSDREAVGAYVADLLALDLRPGLSKITAPVLVVAPFYQYDAAQDALTVNDKVEHYRMLVEGIASVEVAPIAPSRHFLMIDQPLALAGILRRYLDRR</sequence>
<protein>
    <submittedName>
        <fullName evidence="3">Alpha/beta hydrolase</fullName>
    </submittedName>
</protein>
<dbReference type="PANTHER" id="PTHR43194:SF5">
    <property type="entry name" value="PIMELOYL-[ACYL-CARRIER PROTEIN] METHYL ESTER ESTERASE"/>
    <property type="match status" value="1"/>
</dbReference>
<feature type="chain" id="PRO_5022802777" evidence="1">
    <location>
        <begin position="24"/>
        <end position="321"/>
    </location>
</feature>
<comment type="caution">
    <text evidence="3">The sequence shown here is derived from an EMBL/GenBank/DDBJ whole genome shotgun (WGS) entry which is preliminary data.</text>
</comment>
<dbReference type="PANTHER" id="PTHR43194">
    <property type="entry name" value="HYDROLASE ALPHA/BETA FOLD FAMILY"/>
    <property type="match status" value="1"/>
</dbReference>
<dbReference type="RefSeq" id="WP_147937250.1">
    <property type="nucleotide sequence ID" value="NZ_VPFD01000041.1"/>
</dbReference>
<feature type="domain" description="AB hydrolase-1" evidence="2">
    <location>
        <begin position="65"/>
        <end position="311"/>
    </location>
</feature>
<dbReference type="SUPFAM" id="SSF53474">
    <property type="entry name" value="alpha/beta-Hydrolases"/>
    <property type="match status" value="1"/>
</dbReference>
<gene>
    <name evidence="3" type="ORF">FVD38_24830</name>
</gene>
<dbReference type="InterPro" id="IPR050228">
    <property type="entry name" value="Carboxylesterase_BioH"/>
</dbReference>
<dbReference type="Proteomes" id="UP000321413">
    <property type="component" value="Unassembled WGS sequence"/>
</dbReference>
<dbReference type="EMBL" id="VPFD01000041">
    <property type="protein sequence ID" value="TXF96285.1"/>
    <property type="molecule type" value="Genomic_DNA"/>
</dbReference>
<evidence type="ECO:0000313" key="3">
    <source>
        <dbReference type="EMBL" id="TXF96285.1"/>
    </source>
</evidence>
<proteinExistence type="predicted"/>
<dbReference type="InterPro" id="IPR029058">
    <property type="entry name" value="AB_hydrolase_fold"/>
</dbReference>
<feature type="signal peptide" evidence="1">
    <location>
        <begin position="1"/>
        <end position="23"/>
    </location>
</feature>